<dbReference type="PANTHER" id="PTHR34584:SF1">
    <property type="entry name" value="NA(+)_H(+) ANTIPORTER SUBUNIT E1"/>
    <property type="match status" value="1"/>
</dbReference>
<evidence type="ECO:0000256" key="6">
    <source>
        <dbReference type="ARBA" id="ARBA00023136"/>
    </source>
</evidence>
<gene>
    <name evidence="8" type="ORF">GQ466_08265</name>
</gene>
<evidence type="ECO:0000256" key="4">
    <source>
        <dbReference type="ARBA" id="ARBA00022692"/>
    </source>
</evidence>
<dbReference type="OrthoDB" id="3536063at2"/>
<dbReference type="GO" id="GO:0008324">
    <property type="term" value="F:monoatomic cation transmembrane transporter activity"/>
    <property type="evidence" value="ECO:0007669"/>
    <property type="project" value="InterPro"/>
</dbReference>
<evidence type="ECO:0000313" key="9">
    <source>
        <dbReference type="Proteomes" id="UP000431901"/>
    </source>
</evidence>
<evidence type="ECO:0000256" key="1">
    <source>
        <dbReference type="ARBA" id="ARBA00004651"/>
    </source>
</evidence>
<name>A0A6I4W3N0_9ACTN</name>
<comment type="similarity">
    <text evidence="2">Belongs to the CPA3 antiporters (TC 2.A.63) subunit E family.</text>
</comment>
<organism evidence="8 9">
    <name type="scientific">Actinomadura rayongensis</name>
    <dbReference type="NCBI Taxonomy" id="1429076"/>
    <lineage>
        <taxon>Bacteria</taxon>
        <taxon>Bacillati</taxon>
        <taxon>Actinomycetota</taxon>
        <taxon>Actinomycetes</taxon>
        <taxon>Streptosporangiales</taxon>
        <taxon>Thermomonosporaceae</taxon>
        <taxon>Actinomadura</taxon>
    </lineage>
</organism>
<comment type="subcellular location">
    <subcellularLocation>
        <location evidence="1">Cell membrane</location>
        <topology evidence="1">Multi-pass membrane protein</topology>
    </subcellularLocation>
</comment>
<dbReference type="AlphaFoldDB" id="A0A6I4W3N0"/>
<reference evidence="8 9" key="1">
    <citation type="submission" date="2019-12" db="EMBL/GenBank/DDBJ databases">
        <title>Nocardia macrotermitis sp. nov. and Nocardia aurantia sp. nov., isolated from the gut of the fungus growing-termite Macrotermes natalensis.</title>
        <authorList>
            <person name="Christine B."/>
            <person name="Rene B."/>
        </authorList>
    </citation>
    <scope>NUCLEOTIDE SEQUENCE [LARGE SCALE GENOMIC DNA]</scope>
    <source>
        <strain evidence="8 9">DSM 102126</strain>
    </source>
</reference>
<sequence>MDRSRLTVRVGGRVARLPIVAWLALVWVLVWDRITLANAIYGFVLGLALLLAFPFPAVDPGVRLRPAGLVRFGARFALDLARSVLPLAWQAVGSNRPGRANSVIAVTLRTRSDAVFVLTAVALSAVPGTLVLDLRRATGTLFLHALGVSDDATADLARRQVLDLEARVVRAIGTRADLRALTGEENP</sequence>
<protein>
    <submittedName>
        <fullName evidence="8">Na+/H+ antiporter subunit E</fullName>
    </submittedName>
</protein>
<evidence type="ECO:0000313" key="8">
    <source>
        <dbReference type="EMBL" id="MXQ64028.1"/>
    </source>
</evidence>
<keyword evidence="9" id="KW-1185">Reference proteome</keyword>
<evidence type="ECO:0000256" key="7">
    <source>
        <dbReference type="SAM" id="Phobius"/>
    </source>
</evidence>
<dbReference type="Pfam" id="PF01899">
    <property type="entry name" value="MNHE"/>
    <property type="match status" value="1"/>
</dbReference>
<dbReference type="PANTHER" id="PTHR34584">
    <property type="entry name" value="NA(+)/H(+) ANTIPORTER SUBUNIT E1"/>
    <property type="match status" value="1"/>
</dbReference>
<dbReference type="InterPro" id="IPR002758">
    <property type="entry name" value="Cation_antiport_E"/>
</dbReference>
<dbReference type="NCBIfam" id="NF006521">
    <property type="entry name" value="PRK08965.1-5"/>
    <property type="match status" value="1"/>
</dbReference>
<keyword evidence="3" id="KW-1003">Cell membrane</keyword>
<dbReference type="GO" id="GO:0005886">
    <property type="term" value="C:plasma membrane"/>
    <property type="evidence" value="ECO:0007669"/>
    <property type="project" value="UniProtKB-SubCell"/>
</dbReference>
<keyword evidence="6 7" id="KW-0472">Membrane</keyword>
<comment type="caution">
    <text evidence="8">The sequence shown here is derived from an EMBL/GenBank/DDBJ whole genome shotgun (WGS) entry which is preliminary data.</text>
</comment>
<feature type="transmembrane region" description="Helical" evidence="7">
    <location>
        <begin position="36"/>
        <end position="55"/>
    </location>
</feature>
<evidence type="ECO:0000256" key="2">
    <source>
        <dbReference type="ARBA" id="ARBA00006228"/>
    </source>
</evidence>
<evidence type="ECO:0000256" key="5">
    <source>
        <dbReference type="ARBA" id="ARBA00022989"/>
    </source>
</evidence>
<dbReference type="Proteomes" id="UP000431901">
    <property type="component" value="Unassembled WGS sequence"/>
</dbReference>
<accession>A0A6I4W3N0</accession>
<feature type="transmembrane region" description="Helical" evidence="7">
    <location>
        <begin position="12"/>
        <end position="30"/>
    </location>
</feature>
<dbReference type="EMBL" id="WUTW01000001">
    <property type="protein sequence ID" value="MXQ64028.1"/>
    <property type="molecule type" value="Genomic_DNA"/>
</dbReference>
<keyword evidence="5 7" id="KW-1133">Transmembrane helix</keyword>
<evidence type="ECO:0000256" key="3">
    <source>
        <dbReference type="ARBA" id="ARBA00022475"/>
    </source>
</evidence>
<proteinExistence type="inferred from homology"/>
<dbReference type="RefSeq" id="WP_161102102.1">
    <property type="nucleotide sequence ID" value="NZ_JBHLYI010000005.1"/>
</dbReference>
<keyword evidence="4 7" id="KW-0812">Transmembrane</keyword>